<reference evidence="3 4" key="1">
    <citation type="submission" date="2015-07" db="EMBL/GenBank/DDBJ databases">
        <title>The draft genome sequence of Leadbetterella sp. JN14-9.</title>
        <authorList>
            <person name="Liu Y."/>
            <person name="Du J."/>
            <person name="Shao Z."/>
        </authorList>
    </citation>
    <scope>NUCLEOTIDE SEQUENCE [LARGE SCALE GENOMIC DNA]</scope>
    <source>
        <strain evidence="3 4">JN14-9</strain>
    </source>
</reference>
<dbReference type="Gene3D" id="3.40.50.1820">
    <property type="entry name" value="alpha/beta hydrolase"/>
    <property type="match status" value="1"/>
</dbReference>
<proteinExistence type="predicted"/>
<dbReference type="InterPro" id="IPR029058">
    <property type="entry name" value="AB_hydrolase_fold"/>
</dbReference>
<name>A0A0N8HAG3_9BACT</name>
<dbReference type="SUPFAM" id="SSF53474">
    <property type="entry name" value="alpha/beta-Hydrolases"/>
    <property type="match status" value="1"/>
</dbReference>
<dbReference type="RefSeq" id="WP_157687251.1">
    <property type="nucleotide sequence ID" value="NZ_JXSZ01000005.1"/>
</dbReference>
<protein>
    <recommendedName>
        <fullName evidence="2">PET hydrolase/cutinase-like domain-containing protein</fullName>
    </recommendedName>
</protein>
<accession>A0A0N8HAG3</accession>
<organism evidence="3 4">
    <name type="scientific">Jiulongibacter sediminis</name>
    <dbReference type="NCBI Taxonomy" id="1605367"/>
    <lineage>
        <taxon>Bacteria</taxon>
        <taxon>Pseudomonadati</taxon>
        <taxon>Bacteroidota</taxon>
        <taxon>Cytophagia</taxon>
        <taxon>Cytophagales</taxon>
        <taxon>Leadbetterellaceae</taxon>
        <taxon>Jiulongibacter</taxon>
    </lineage>
</organism>
<gene>
    <name evidence="3" type="ORF">AFM12_00890</name>
</gene>
<evidence type="ECO:0000313" key="4">
    <source>
        <dbReference type="Proteomes" id="UP000050454"/>
    </source>
</evidence>
<dbReference type="PATRIC" id="fig|1605367.3.peg.1509"/>
<keyword evidence="1" id="KW-0732">Signal</keyword>
<keyword evidence="4" id="KW-1185">Reference proteome</keyword>
<evidence type="ECO:0000259" key="2">
    <source>
        <dbReference type="Pfam" id="PF12740"/>
    </source>
</evidence>
<dbReference type="STRING" id="1605367.AFM12_00890"/>
<dbReference type="Proteomes" id="UP000050454">
    <property type="component" value="Unassembled WGS sequence"/>
</dbReference>
<evidence type="ECO:0000256" key="1">
    <source>
        <dbReference type="SAM" id="SignalP"/>
    </source>
</evidence>
<dbReference type="Pfam" id="PF12740">
    <property type="entry name" value="PETase"/>
    <property type="match status" value="1"/>
</dbReference>
<feature type="chain" id="PRO_5006026341" description="PET hydrolase/cutinase-like domain-containing protein" evidence="1">
    <location>
        <begin position="19"/>
        <end position="292"/>
    </location>
</feature>
<dbReference type="AlphaFoldDB" id="A0A0N8HAG3"/>
<dbReference type="InterPro" id="IPR041127">
    <property type="entry name" value="PET_hydrolase/cutinase-like"/>
</dbReference>
<dbReference type="PANTHER" id="PTHR33428">
    <property type="entry name" value="CHLOROPHYLLASE-2, CHLOROPLASTIC"/>
    <property type="match status" value="1"/>
</dbReference>
<feature type="domain" description="PET hydrolase/cutinase-like" evidence="2">
    <location>
        <begin position="33"/>
        <end position="165"/>
    </location>
</feature>
<dbReference type="ESTHER" id="9bact-a0a0n8hag3">
    <property type="family name" value="Polyesterase-lipase-cutinase"/>
</dbReference>
<sequence length="292" mass="31993">MKKILVSFFFSLSIAVSAQTELTVENGGQGAHKAIITSDENLKGHTIYRPAEMSSSAPLPIVLFGNGGCMNNSEGYQNYLNEIASQGYLVLAVGPFEYFLDDSLTSVREFTKTEKLIEALDWAIKENGTSGSAYYQKLDTKNVATMGHSCGGLQAIEASFDLRVKTTIVLNSGILASPPPEQLRATLPALSMDDLQKIKVPALYLIGGEKDIAYPNAEENFKLVNHIPMVLANYPDGHGGTYRESHGGEFVLPTIAWLNWQLKGQTESKIYFVGEDCGLCQRKDWEVKTKGL</sequence>
<dbReference type="PANTHER" id="PTHR33428:SF14">
    <property type="entry name" value="CARBOXYLESTERASE TYPE B DOMAIN-CONTAINING PROTEIN"/>
    <property type="match status" value="1"/>
</dbReference>
<feature type="signal peptide" evidence="1">
    <location>
        <begin position="1"/>
        <end position="18"/>
    </location>
</feature>
<comment type="caution">
    <text evidence="3">The sequence shown here is derived from an EMBL/GenBank/DDBJ whole genome shotgun (WGS) entry which is preliminary data.</text>
</comment>
<dbReference type="EMBL" id="LGTQ01000005">
    <property type="protein sequence ID" value="KPM50092.1"/>
    <property type="molecule type" value="Genomic_DNA"/>
</dbReference>
<evidence type="ECO:0000313" key="3">
    <source>
        <dbReference type="EMBL" id="KPM50092.1"/>
    </source>
</evidence>